<dbReference type="GO" id="GO:0001681">
    <property type="term" value="F:sialate O-acetylesterase activity"/>
    <property type="evidence" value="ECO:0007669"/>
    <property type="project" value="InterPro"/>
</dbReference>
<dbReference type="OrthoDB" id="9816001at2"/>
<gene>
    <name evidence="4" type="ORF">CLV57_0561</name>
</gene>
<accession>A0A2H9VRX2</accession>
<organism evidence="4 5">
    <name type="scientific">Mucilaginibacter auburnensis</name>
    <dbReference type="NCBI Taxonomy" id="1457233"/>
    <lineage>
        <taxon>Bacteria</taxon>
        <taxon>Pseudomonadati</taxon>
        <taxon>Bacteroidota</taxon>
        <taxon>Sphingobacteriia</taxon>
        <taxon>Sphingobacteriales</taxon>
        <taxon>Sphingobacteriaceae</taxon>
        <taxon>Mucilaginibacter</taxon>
    </lineage>
</organism>
<keyword evidence="2" id="KW-0732">Signal</keyword>
<dbReference type="PANTHER" id="PTHR22901">
    <property type="entry name" value="SIALATE O-ACETYLESTERASE"/>
    <property type="match status" value="1"/>
</dbReference>
<dbReference type="RefSeq" id="WP_100339830.1">
    <property type="nucleotide sequence ID" value="NZ_PGFJ01000001.1"/>
</dbReference>
<protein>
    <submittedName>
        <fullName evidence="4">Sialate O-acetylesterase</fullName>
    </submittedName>
</protein>
<name>A0A2H9VRX2_9SPHI</name>
<dbReference type="AlphaFoldDB" id="A0A2H9VRX2"/>
<evidence type="ECO:0000256" key="2">
    <source>
        <dbReference type="SAM" id="SignalP"/>
    </source>
</evidence>
<feature type="signal peptide" evidence="2">
    <location>
        <begin position="1"/>
        <end position="22"/>
    </location>
</feature>
<keyword evidence="5" id="KW-1185">Reference proteome</keyword>
<dbReference type="Proteomes" id="UP000242687">
    <property type="component" value="Unassembled WGS sequence"/>
</dbReference>
<dbReference type="SUPFAM" id="SSF52266">
    <property type="entry name" value="SGNH hydrolase"/>
    <property type="match status" value="1"/>
</dbReference>
<evidence type="ECO:0000313" key="4">
    <source>
        <dbReference type="EMBL" id="PJJ83576.1"/>
    </source>
</evidence>
<dbReference type="InterPro" id="IPR005181">
    <property type="entry name" value="SASA"/>
</dbReference>
<dbReference type="InterPro" id="IPR039329">
    <property type="entry name" value="SIAE"/>
</dbReference>
<reference evidence="4 5" key="1">
    <citation type="submission" date="2017-11" db="EMBL/GenBank/DDBJ databases">
        <title>Genomic Encyclopedia of Archaeal and Bacterial Type Strains, Phase II (KMG-II): From Individual Species to Whole Genera.</title>
        <authorList>
            <person name="Goeker M."/>
        </authorList>
    </citation>
    <scope>NUCLEOTIDE SEQUENCE [LARGE SCALE GENOMIC DNA]</scope>
    <source>
        <strain evidence="4 5">DSM 28175</strain>
    </source>
</reference>
<dbReference type="Pfam" id="PF03629">
    <property type="entry name" value="SASA"/>
    <property type="match status" value="1"/>
</dbReference>
<dbReference type="PANTHER" id="PTHR22901:SF0">
    <property type="entry name" value="SIALATE O-ACETYLESTERASE"/>
    <property type="match status" value="1"/>
</dbReference>
<comment type="caution">
    <text evidence="4">The sequence shown here is derived from an EMBL/GenBank/DDBJ whole genome shotgun (WGS) entry which is preliminary data.</text>
</comment>
<evidence type="ECO:0000259" key="3">
    <source>
        <dbReference type="Pfam" id="PF03629"/>
    </source>
</evidence>
<dbReference type="EMBL" id="PGFJ01000001">
    <property type="protein sequence ID" value="PJJ83576.1"/>
    <property type="molecule type" value="Genomic_DNA"/>
</dbReference>
<evidence type="ECO:0000313" key="5">
    <source>
        <dbReference type="Proteomes" id="UP000242687"/>
    </source>
</evidence>
<dbReference type="Gene3D" id="3.40.50.1110">
    <property type="entry name" value="SGNH hydrolase"/>
    <property type="match status" value="1"/>
</dbReference>
<dbReference type="GO" id="GO:0005975">
    <property type="term" value="P:carbohydrate metabolic process"/>
    <property type="evidence" value="ECO:0007669"/>
    <property type="project" value="TreeGrafter"/>
</dbReference>
<feature type="domain" description="Sialate O-acetylesterase" evidence="3">
    <location>
        <begin position="108"/>
        <end position="352"/>
    </location>
</feature>
<feature type="chain" id="PRO_5014179130" evidence="2">
    <location>
        <begin position="23"/>
        <end position="468"/>
    </location>
</feature>
<evidence type="ECO:0000256" key="1">
    <source>
        <dbReference type="ARBA" id="ARBA00022801"/>
    </source>
</evidence>
<sequence>MKKYYFLMPLLAVLLCGAQSFALVRVPPIISSGMVLQQNAKATLWGWADASERFTVVSSWKTTADEVTAAPGGKWKVQIETPPAGGPYTITIKGRGNTVVLDNILIGEVWLCSGQSNMEMSGTKQIRDILPTSANDKIRFFNVAKATSEYPQEFADGKWMACNEESLRRFSAVAYFFGREINKELNVPVGLIQSAWSGTPIELWEPQSIIDSDPDMVKASKTIKTVTYRPDKPGLIYNSMIAPIINYTIAGTLWYQGEGNVPRAYAYEKMLTGMIADWRKNNGNEFPFYIVQIAPFSGYEQPVDAALLMEQQTRTLKYPKTGMVVITDLVDDLKSQHPVDKLTVGQRLAKLALADTYKKPIPVAEYRNPLYNHMEIKKDKVNLYFDYAPNGFMLKGDAKQATEFMIAGADQKFVPADVVKLEKHSIVVSSKAVPDPVAVRFSFTNIAMSNLFNKEGLPVNPFRTDDWK</sequence>
<dbReference type="InterPro" id="IPR036514">
    <property type="entry name" value="SGNH_hydro_sf"/>
</dbReference>
<proteinExistence type="predicted"/>
<keyword evidence="1" id="KW-0378">Hydrolase</keyword>